<evidence type="ECO:0008006" key="2">
    <source>
        <dbReference type="Google" id="ProtNLM"/>
    </source>
</evidence>
<dbReference type="Proteomes" id="UP001232019">
    <property type="component" value="Chromosome"/>
</dbReference>
<name>A0AA49GDA5_9BACT</name>
<gene>
    <name evidence="1" type="ORF">QYS47_21015</name>
</gene>
<dbReference type="EMBL" id="CP129968">
    <property type="protein sequence ID" value="WKK79761.2"/>
    <property type="molecule type" value="Genomic_DNA"/>
</dbReference>
<organism evidence="1">
    <name type="scientific">Marivirga arenosa</name>
    <dbReference type="NCBI Taxonomy" id="3059076"/>
    <lineage>
        <taxon>Bacteria</taxon>
        <taxon>Pseudomonadati</taxon>
        <taxon>Bacteroidota</taxon>
        <taxon>Cytophagia</taxon>
        <taxon>Cytophagales</taxon>
        <taxon>Marivirgaceae</taxon>
        <taxon>Marivirga</taxon>
    </lineage>
</organism>
<protein>
    <recommendedName>
        <fullName evidence="2">DUF3996 domain-containing protein</fullName>
    </recommendedName>
</protein>
<accession>A0AA49GDA5</accession>
<sequence length="159" mass="17780">MNKIGFLIISIFILSVSISKAQNYKTAVGVRGGFPTGLNTKYFFTKRDAAEAIVSAYRGGFEITALYEKQSNAFNIPYLEWYYGGGFHAGFFNADIARPGYYFEGRGRGFTIGIDGVIGIEYVFTEIPWVLGIDLKPTYDFTPTPGIWFGGGISFRFYF</sequence>
<dbReference type="KEGG" id="marp:QYS47_21015"/>
<dbReference type="RefSeq" id="WP_322346736.1">
    <property type="nucleotide sequence ID" value="NZ_CP129968.2"/>
</dbReference>
<dbReference type="AlphaFoldDB" id="A0AA49GDA5"/>
<evidence type="ECO:0000313" key="1">
    <source>
        <dbReference type="EMBL" id="WKK79761.2"/>
    </source>
</evidence>
<proteinExistence type="predicted"/>
<reference evidence="1" key="1">
    <citation type="submission" date="2023-08" db="EMBL/GenBank/DDBJ databases">
        <title>Comparative genomics and taxonomic characterization of three novel marine species of genus Marivirga.</title>
        <authorList>
            <person name="Muhammad N."/>
            <person name="Kim S.-G."/>
        </authorList>
    </citation>
    <scope>NUCLEOTIDE SEQUENCE</scope>
    <source>
        <strain evidence="1">BKB1-2</strain>
    </source>
</reference>